<sequence>EFPCSTPELGCNLGSFAPERGPFCAFPWAERERRSPDFQLLVNPGGFEALDWEDSSFGSVPGGAVRGCPRSELFVGRSRDGLGKISREQQALFVAVAGEEIWYKWYQALVVRQGFSRFSIGNVSYD</sequence>
<evidence type="ECO:0000313" key="2">
    <source>
        <dbReference type="Proteomes" id="UP000521322"/>
    </source>
</evidence>
<keyword evidence="2" id="KW-1185">Reference proteome</keyword>
<comment type="caution">
    <text evidence="1">The sequence shown here is derived from an EMBL/GenBank/DDBJ whole genome shotgun (WGS) entry which is preliminary data.</text>
</comment>
<dbReference type="EMBL" id="VZRN01004716">
    <property type="protein sequence ID" value="NWV82164.1"/>
    <property type="molecule type" value="Genomic_DNA"/>
</dbReference>
<reference evidence="1 2" key="1">
    <citation type="submission" date="2019-09" db="EMBL/GenBank/DDBJ databases">
        <title>Bird 10,000 Genomes (B10K) Project - Family phase.</title>
        <authorList>
            <person name="Zhang G."/>
        </authorList>
    </citation>
    <scope>NUCLEOTIDE SEQUENCE [LARGE SCALE GENOMIC DNA]</scope>
    <source>
        <strain evidence="1">B10K-DU-029-49</strain>
        <tissue evidence="1">Liver</tissue>
    </source>
</reference>
<accession>A0A7K6I3E7</accession>
<feature type="non-terminal residue" evidence="1">
    <location>
        <position position="126"/>
    </location>
</feature>
<dbReference type="AlphaFoldDB" id="A0A7K6I3E7"/>
<dbReference type="InterPro" id="IPR006616">
    <property type="entry name" value="DM9_repeat"/>
</dbReference>
<evidence type="ECO:0000313" key="1">
    <source>
        <dbReference type="EMBL" id="NWV82164.1"/>
    </source>
</evidence>
<dbReference type="PANTHER" id="PTHR31649:SF1">
    <property type="entry name" value="FARNESOIC ACID O-METHYL TRANSFERASE DOMAIN-CONTAINING PROTEIN"/>
    <property type="match status" value="1"/>
</dbReference>
<organism evidence="1 2">
    <name type="scientific">Dasyornis broadbenti</name>
    <name type="common">rufous bristle-bird</name>
    <dbReference type="NCBI Taxonomy" id="243059"/>
    <lineage>
        <taxon>Eukaryota</taxon>
        <taxon>Metazoa</taxon>
        <taxon>Chordata</taxon>
        <taxon>Craniata</taxon>
        <taxon>Vertebrata</taxon>
        <taxon>Euteleostomi</taxon>
        <taxon>Archelosauria</taxon>
        <taxon>Archosauria</taxon>
        <taxon>Dinosauria</taxon>
        <taxon>Saurischia</taxon>
        <taxon>Theropoda</taxon>
        <taxon>Coelurosauria</taxon>
        <taxon>Aves</taxon>
        <taxon>Neognathae</taxon>
        <taxon>Neoaves</taxon>
        <taxon>Telluraves</taxon>
        <taxon>Australaves</taxon>
        <taxon>Passeriformes</taxon>
        <taxon>Meliphagoidea</taxon>
        <taxon>Dasyornithidae</taxon>
        <taxon>Dasyornis</taxon>
    </lineage>
</organism>
<name>A0A7K6I3E7_9PASS</name>
<protein>
    <submittedName>
        <fullName evidence="1">NATT3 protein</fullName>
    </submittedName>
</protein>
<dbReference type="Pfam" id="PF11901">
    <property type="entry name" value="DM9"/>
    <property type="match status" value="1"/>
</dbReference>
<dbReference type="PANTHER" id="PTHR31649">
    <property type="entry name" value="AGAP009604-PA"/>
    <property type="match status" value="1"/>
</dbReference>
<dbReference type="Proteomes" id="UP000521322">
    <property type="component" value="Unassembled WGS sequence"/>
</dbReference>
<proteinExistence type="predicted"/>
<feature type="non-terminal residue" evidence="1">
    <location>
        <position position="1"/>
    </location>
</feature>
<gene>
    <name evidence="1" type="primary">Natt3</name>
    <name evidence="1" type="ORF">DASBRO_R10758</name>
</gene>